<dbReference type="SUPFAM" id="SSF52540">
    <property type="entry name" value="P-loop containing nucleoside triphosphate hydrolases"/>
    <property type="match status" value="1"/>
</dbReference>
<evidence type="ECO:0000259" key="3">
    <source>
        <dbReference type="Pfam" id="PF00685"/>
    </source>
</evidence>
<dbReference type="Gene3D" id="3.40.50.300">
    <property type="entry name" value="P-loop containing nucleotide triphosphate hydrolases"/>
    <property type="match status" value="1"/>
</dbReference>
<dbReference type="Proteomes" id="UP001153620">
    <property type="component" value="Chromosome 1"/>
</dbReference>
<protein>
    <recommendedName>
        <fullName evidence="3">Sulfotransferase domain-containing protein</fullName>
    </recommendedName>
</protein>
<dbReference type="OrthoDB" id="205623at2759"/>
<evidence type="ECO:0000256" key="2">
    <source>
        <dbReference type="ARBA" id="ARBA00022679"/>
    </source>
</evidence>
<dbReference type="PANTHER" id="PTHR11783">
    <property type="entry name" value="SULFOTRANSFERASE SULT"/>
    <property type="match status" value="1"/>
</dbReference>
<dbReference type="EMBL" id="OU895877">
    <property type="protein sequence ID" value="CAG9801244.1"/>
    <property type="molecule type" value="Genomic_DNA"/>
</dbReference>
<keyword evidence="2" id="KW-0808">Transferase</keyword>
<comment type="similarity">
    <text evidence="1">Belongs to the sulfotransferase 1 family.</text>
</comment>
<reference evidence="4" key="2">
    <citation type="submission" date="2022-10" db="EMBL/GenBank/DDBJ databases">
        <authorList>
            <consortium name="ENA_rothamsted_submissions"/>
            <consortium name="culmorum"/>
            <person name="King R."/>
        </authorList>
    </citation>
    <scope>NUCLEOTIDE SEQUENCE</scope>
</reference>
<proteinExistence type="inferred from homology"/>
<dbReference type="InterPro" id="IPR000863">
    <property type="entry name" value="Sulfotransferase_dom"/>
</dbReference>
<name>A0A9N9RQD0_9DIPT</name>
<dbReference type="GO" id="GO:0008146">
    <property type="term" value="F:sulfotransferase activity"/>
    <property type="evidence" value="ECO:0007669"/>
    <property type="project" value="InterPro"/>
</dbReference>
<feature type="domain" description="Sulfotransferase" evidence="3">
    <location>
        <begin position="57"/>
        <end position="309"/>
    </location>
</feature>
<reference evidence="4" key="1">
    <citation type="submission" date="2022-01" db="EMBL/GenBank/DDBJ databases">
        <authorList>
            <person name="King R."/>
        </authorList>
    </citation>
    <scope>NUCLEOTIDE SEQUENCE</scope>
</reference>
<sequence length="318" mass="38203">MFDIEIPEDEIIKKIETPLMHDFVKISSKDDPNKFCILPQHFVDNYLERVKNMEVFDDDIWVVTFPKCGTTWSQEMSWMIGNNLDYKKSTEVLLDERFPFLEAGGLADKIPMDTFEICENMPRPRYIKSHLPLFLLPDQLWTVKPKIIYVARNPKDTAVSWYYHHHNLHGYQGTKADFMEAFVKDLVLYSPMNQHVIDFWNIRYEQNVLFLFFEEMKRNLSQEVKKVMKFMEKDYTQEEIDILCVHLSFDSIKNNKMVNKEVDIKNWMQMTGREYNPEDFTFIRKGKVGGYKKELTEEENDMFDEYIKKAEFEIEYQF</sequence>
<evidence type="ECO:0000256" key="1">
    <source>
        <dbReference type="ARBA" id="ARBA00005771"/>
    </source>
</evidence>
<evidence type="ECO:0000313" key="4">
    <source>
        <dbReference type="EMBL" id="CAG9801244.1"/>
    </source>
</evidence>
<dbReference type="InterPro" id="IPR027417">
    <property type="entry name" value="P-loop_NTPase"/>
</dbReference>
<gene>
    <name evidence="4" type="ORF">CHIRRI_LOCUS4175</name>
</gene>
<organism evidence="4 5">
    <name type="scientific">Chironomus riparius</name>
    <dbReference type="NCBI Taxonomy" id="315576"/>
    <lineage>
        <taxon>Eukaryota</taxon>
        <taxon>Metazoa</taxon>
        <taxon>Ecdysozoa</taxon>
        <taxon>Arthropoda</taxon>
        <taxon>Hexapoda</taxon>
        <taxon>Insecta</taxon>
        <taxon>Pterygota</taxon>
        <taxon>Neoptera</taxon>
        <taxon>Endopterygota</taxon>
        <taxon>Diptera</taxon>
        <taxon>Nematocera</taxon>
        <taxon>Chironomoidea</taxon>
        <taxon>Chironomidae</taxon>
        <taxon>Chironominae</taxon>
        <taxon>Chironomus</taxon>
    </lineage>
</organism>
<accession>A0A9N9RQD0</accession>
<dbReference type="Pfam" id="PF00685">
    <property type="entry name" value="Sulfotransfer_1"/>
    <property type="match status" value="1"/>
</dbReference>
<evidence type="ECO:0000313" key="5">
    <source>
        <dbReference type="Proteomes" id="UP001153620"/>
    </source>
</evidence>
<dbReference type="AlphaFoldDB" id="A0A9N9RQD0"/>
<keyword evidence="5" id="KW-1185">Reference proteome</keyword>